<comment type="caution">
    <text evidence="2">The sequence shown here is derived from an EMBL/GenBank/DDBJ whole genome shotgun (WGS) entry which is preliminary data.</text>
</comment>
<sequence>MSYQCDVCKELEAREATGIGYICCVCDAEFEIATELEYHMRMHNNVLPHEENRLAKQREKRQQESVAERETRLKQQRETKRLKRQNETVEQRKQRLAKAQLVNYKANKSRCSGKNKPCPPSGSQKHHSNDNSNVRPNKVMQATACLVNTSELYREQGITFDQHWLSYFDVTTPNSDNENTKVDQTNLTSSEDEWSEDEAEIPAGVIDSMLTPTDFVDDTERQHIYTVLHLVKLGPASLFCSFSSAETKWKHLLRILGKLVDHKDYSDEQLDNLNWDEKCRLIQSDPVTCARHFDYQFNTFLKNFLMSEIAPLGNLKDWFYKVEYQQRGSPHIYIVIWLENAPVFGVDKDEDVVNFIDQIITCRKPDNDTEL</sequence>
<keyword evidence="3" id="KW-1185">Reference proteome</keyword>
<feature type="region of interest" description="Disordered" evidence="1">
    <location>
        <begin position="176"/>
        <end position="196"/>
    </location>
</feature>
<dbReference type="PROSITE" id="PS50157">
    <property type="entry name" value="ZINC_FINGER_C2H2_2"/>
    <property type="match status" value="1"/>
</dbReference>
<evidence type="ECO:0000256" key="1">
    <source>
        <dbReference type="SAM" id="MobiDB-lite"/>
    </source>
</evidence>
<protein>
    <submittedName>
        <fullName evidence="2">ATP-dependent DNA helicase PIF1</fullName>
    </submittedName>
</protein>
<organism evidence="2 3">
    <name type="scientific">Paramuricea clavata</name>
    <name type="common">Red gorgonian</name>
    <name type="synonym">Violescent sea-whip</name>
    <dbReference type="NCBI Taxonomy" id="317549"/>
    <lineage>
        <taxon>Eukaryota</taxon>
        <taxon>Metazoa</taxon>
        <taxon>Cnidaria</taxon>
        <taxon>Anthozoa</taxon>
        <taxon>Octocorallia</taxon>
        <taxon>Malacalcyonacea</taxon>
        <taxon>Plexauridae</taxon>
        <taxon>Paramuricea</taxon>
    </lineage>
</organism>
<dbReference type="GO" id="GO:0004386">
    <property type="term" value="F:helicase activity"/>
    <property type="evidence" value="ECO:0007669"/>
    <property type="project" value="UniProtKB-KW"/>
</dbReference>
<dbReference type="Proteomes" id="UP001152795">
    <property type="component" value="Unassembled WGS sequence"/>
</dbReference>
<feature type="region of interest" description="Disordered" evidence="1">
    <location>
        <begin position="53"/>
        <end position="135"/>
    </location>
</feature>
<keyword evidence="2" id="KW-0067">ATP-binding</keyword>
<accession>A0A7D9HTX6</accession>
<keyword evidence="2" id="KW-0347">Helicase</keyword>
<evidence type="ECO:0000313" key="2">
    <source>
        <dbReference type="EMBL" id="CAB3990458.1"/>
    </source>
</evidence>
<proteinExistence type="predicted"/>
<dbReference type="InterPro" id="IPR025476">
    <property type="entry name" value="Helitron_helicase-like"/>
</dbReference>
<dbReference type="OrthoDB" id="3229882at2759"/>
<name>A0A7D9HTX6_PARCT</name>
<feature type="compositionally biased region" description="Polar residues" evidence="1">
    <location>
        <begin position="176"/>
        <end position="188"/>
    </location>
</feature>
<dbReference type="Pfam" id="PF14214">
    <property type="entry name" value="Helitron_like_N"/>
    <property type="match status" value="1"/>
</dbReference>
<dbReference type="PROSITE" id="PS00028">
    <property type="entry name" value="ZINC_FINGER_C2H2_1"/>
    <property type="match status" value="1"/>
</dbReference>
<gene>
    <name evidence="2" type="ORF">PACLA_8A057989</name>
</gene>
<feature type="compositionally biased region" description="Basic and acidic residues" evidence="1">
    <location>
        <begin position="53"/>
        <end position="93"/>
    </location>
</feature>
<keyword evidence="2" id="KW-0378">Hydrolase</keyword>
<evidence type="ECO:0000313" key="3">
    <source>
        <dbReference type="Proteomes" id="UP001152795"/>
    </source>
</evidence>
<dbReference type="InterPro" id="IPR013087">
    <property type="entry name" value="Znf_C2H2_type"/>
</dbReference>
<dbReference type="EMBL" id="CACRXK020001663">
    <property type="protein sequence ID" value="CAB3990458.1"/>
    <property type="molecule type" value="Genomic_DNA"/>
</dbReference>
<dbReference type="AlphaFoldDB" id="A0A7D9HTX6"/>
<keyword evidence="2" id="KW-0547">Nucleotide-binding</keyword>
<reference evidence="2" key="1">
    <citation type="submission" date="2020-04" db="EMBL/GenBank/DDBJ databases">
        <authorList>
            <person name="Alioto T."/>
            <person name="Alioto T."/>
            <person name="Gomez Garrido J."/>
        </authorList>
    </citation>
    <scope>NUCLEOTIDE SEQUENCE</scope>
    <source>
        <strain evidence="2">A484AB</strain>
    </source>
</reference>